<protein>
    <submittedName>
        <fullName evidence="2">Uncharacterized protein</fullName>
    </submittedName>
</protein>
<evidence type="ECO:0000313" key="3">
    <source>
        <dbReference type="Proteomes" id="UP000324222"/>
    </source>
</evidence>
<dbReference type="Proteomes" id="UP000324222">
    <property type="component" value="Unassembled WGS sequence"/>
</dbReference>
<dbReference type="EMBL" id="VSRR010017606">
    <property type="protein sequence ID" value="MPC60516.1"/>
    <property type="molecule type" value="Genomic_DNA"/>
</dbReference>
<feature type="region of interest" description="Disordered" evidence="1">
    <location>
        <begin position="109"/>
        <end position="132"/>
    </location>
</feature>
<keyword evidence="3" id="KW-1185">Reference proteome</keyword>
<reference evidence="2 3" key="1">
    <citation type="submission" date="2019-05" db="EMBL/GenBank/DDBJ databases">
        <title>Another draft genome of Portunus trituberculatus and its Hox gene families provides insights of decapod evolution.</title>
        <authorList>
            <person name="Jeong J.-H."/>
            <person name="Song I."/>
            <person name="Kim S."/>
            <person name="Choi T."/>
            <person name="Kim D."/>
            <person name="Ryu S."/>
            <person name="Kim W."/>
        </authorList>
    </citation>
    <scope>NUCLEOTIDE SEQUENCE [LARGE SCALE GENOMIC DNA]</scope>
    <source>
        <tissue evidence="2">Muscle</tissue>
    </source>
</reference>
<sequence>MTRGSLRYINSRRKSSWHFITLLPPGSLAITHPSSLQPTNTFHLHSLRLKRRSCTPLYFSDPHISLLSNPSRMSCIPHTPPPPHHYACHTVSSQLPPLYHFPTERESGADMVLPQPEPSPRASPTVVSDGRRDAIVTQWH</sequence>
<evidence type="ECO:0000313" key="2">
    <source>
        <dbReference type="EMBL" id="MPC60516.1"/>
    </source>
</evidence>
<accession>A0A5B7GSB2</accession>
<organism evidence="2 3">
    <name type="scientific">Portunus trituberculatus</name>
    <name type="common">Swimming crab</name>
    <name type="synonym">Neptunus trituberculatus</name>
    <dbReference type="NCBI Taxonomy" id="210409"/>
    <lineage>
        <taxon>Eukaryota</taxon>
        <taxon>Metazoa</taxon>
        <taxon>Ecdysozoa</taxon>
        <taxon>Arthropoda</taxon>
        <taxon>Crustacea</taxon>
        <taxon>Multicrustacea</taxon>
        <taxon>Malacostraca</taxon>
        <taxon>Eumalacostraca</taxon>
        <taxon>Eucarida</taxon>
        <taxon>Decapoda</taxon>
        <taxon>Pleocyemata</taxon>
        <taxon>Brachyura</taxon>
        <taxon>Eubrachyura</taxon>
        <taxon>Portunoidea</taxon>
        <taxon>Portunidae</taxon>
        <taxon>Portuninae</taxon>
        <taxon>Portunus</taxon>
    </lineage>
</organism>
<proteinExistence type="predicted"/>
<evidence type="ECO:0000256" key="1">
    <source>
        <dbReference type="SAM" id="MobiDB-lite"/>
    </source>
</evidence>
<comment type="caution">
    <text evidence="2">The sequence shown here is derived from an EMBL/GenBank/DDBJ whole genome shotgun (WGS) entry which is preliminary data.</text>
</comment>
<dbReference type="AlphaFoldDB" id="A0A5B7GSB2"/>
<gene>
    <name evidence="2" type="ORF">E2C01_054563</name>
</gene>
<name>A0A5B7GSB2_PORTR</name>